<name>A0AC61DBP0_9FIRM</name>
<reference evidence="1" key="1">
    <citation type="submission" date="2017-10" db="EMBL/GenBank/DDBJ databases">
        <title>Genome sequence of cellulolytic Lachnospiraceae bacterium XHS1971 isolated from hotspring sediment.</title>
        <authorList>
            <person name="Vasudevan G."/>
            <person name="Joshi A.J."/>
            <person name="Hivarkar S."/>
            <person name="Lanjekar V.B."/>
            <person name="Dhakephalkar P.K."/>
            <person name="Dagar S."/>
        </authorList>
    </citation>
    <scope>NUCLEOTIDE SEQUENCE</scope>
    <source>
        <strain evidence="1">XHS1971</strain>
    </source>
</reference>
<protein>
    <submittedName>
        <fullName evidence="1">Uncharacterized protein</fullName>
    </submittedName>
</protein>
<keyword evidence="2" id="KW-1185">Reference proteome</keyword>
<organism evidence="1 2">
    <name type="scientific">Sporanaerobium hydrogeniformans</name>
    <dbReference type="NCBI Taxonomy" id="3072179"/>
    <lineage>
        <taxon>Bacteria</taxon>
        <taxon>Bacillati</taxon>
        <taxon>Bacillota</taxon>
        <taxon>Clostridia</taxon>
        <taxon>Lachnospirales</taxon>
        <taxon>Lachnospiraceae</taxon>
        <taxon>Sporanaerobium</taxon>
    </lineage>
</organism>
<dbReference type="EMBL" id="PEDL01000014">
    <property type="protein sequence ID" value="PHV70071.1"/>
    <property type="molecule type" value="Genomic_DNA"/>
</dbReference>
<gene>
    <name evidence="1" type="ORF">CS063_12255</name>
</gene>
<comment type="caution">
    <text evidence="1">The sequence shown here is derived from an EMBL/GenBank/DDBJ whole genome shotgun (WGS) entry which is preliminary data.</text>
</comment>
<dbReference type="Proteomes" id="UP000224460">
    <property type="component" value="Unassembled WGS sequence"/>
</dbReference>
<accession>A0AC61DBP0</accession>
<evidence type="ECO:0000313" key="1">
    <source>
        <dbReference type="EMBL" id="PHV70071.1"/>
    </source>
</evidence>
<evidence type="ECO:0000313" key="2">
    <source>
        <dbReference type="Proteomes" id="UP000224460"/>
    </source>
</evidence>
<sequence length="496" mass="56003">MRLKVSNLVESLQEEILKEIDEVYVEEELKLNIKRKTLEKIYANNESSFKQEASKKVYRRTTKRFLALVAVLIGSVGILVGAMSVNDSIYEWFSENISVILPHAQEINASVSQNGLTVTVDTAVAGNSGGLILISVTKDDGSSFEGNEEFKTFKVMVDEVGSAGSSYEWDFSQDKKKMTYIVNLSVLDTLTYKPVTLKASDLAIVTPKEKEVPINLKEILQKEPPTQDVFDRPEGEGISLQHPDCDARLQAVYFEGDKLCIEMAYTSKEKGLWQRVSLVDTRTGKLIDTSRGSSESSTGESNLSFTKDIYEGLTVADLPYLKLMNQYNDYEYLALGEWELHFKLNPNENVKKSKRTYKIPVEEGYVEVNQVELSIVGGSIEGKAVYNETKEGKDISLTEDFTSQLPIILRMKDGTKVQMYHYLSSYGGDNGEYGSYIKPGKPWESYAEEEKERLREEALEKRYVRVPGFTSILPEQFIAIEKVESLQIKDVVIPLY</sequence>
<proteinExistence type="predicted"/>